<comment type="caution">
    <text evidence="8">The sequence shown here is derived from an EMBL/GenBank/DDBJ whole genome shotgun (WGS) entry which is preliminary data.</text>
</comment>
<feature type="transmembrane region" description="Helical" evidence="6">
    <location>
        <begin position="317"/>
        <end position="337"/>
    </location>
</feature>
<accession>A0A329QNH6</accession>
<proteinExistence type="predicted"/>
<dbReference type="Pfam" id="PF07690">
    <property type="entry name" value="MFS_1"/>
    <property type="match status" value="1"/>
</dbReference>
<dbReference type="OrthoDB" id="5176013at2"/>
<keyword evidence="9" id="KW-1185">Reference proteome</keyword>
<keyword evidence="5 6" id="KW-0472">Membrane</keyword>
<sequence>MAAALARRQGISGQYGTGRAPRRGLCGPGCQAAPRRGGRGLNAADETAGRGLRSIFLATGITVFGPLPAFLLGGLAVLIREELQFSEARLGIAVAVFFALAAIGAAPAGHLADRVGARRVLRLGLAAAVLALVTMTVAGTWAQLTVALALAGAGHATLQVGSNLLLASDVPARIQGLAFGIKQSAIPLATLTAGMAVPLVGTQWGWRWAYGGAAVIAALVLMMQGRLRSKSGRAGPRRRAPAPPAPFTRRQLLALAVAVAFGAGAANAFGAFLVEYAVHTGMSAGVAGTLLTTVSALGLGARVVIGWLSDLRPSIDLVTVAGLLTAGGAAFAAFPLAGSGSPALWVAASVAFVGGWGWPGLMTYIVARANSDAPATATGVAQAGVFAGAVAGPLLFGLAVSAVSYQLAWIGAAASQLVGAVLIVAVRQSHRRAVPAGE</sequence>
<protein>
    <submittedName>
        <fullName evidence="8">MFS transporter</fullName>
    </submittedName>
</protein>
<dbReference type="EMBL" id="QMIG01000011">
    <property type="protein sequence ID" value="RAW13803.1"/>
    <property type="molecule type" value="Genomic_DNA"/>
</dbReference>
<dbReference type="PANTHER" id="PTHR43124:SF3">
    <property type="entry name" value="CHLORAMPHENICOL EFFLUX PUMP RV0191"/>
    <property type="match status" value="1"/>
</dbReference>
<dbReference type="PROSITE" id="PS50850">
    <property type="entry name" value="MFS"/>
    <property type="match status" value="1"/>
</dbReference>
<evidence type="ECO:0000256" key="5">
    <source>
        <dbReference type="ARBA" id="ARBA00023136"/>
    </source>
</evidence>
<gene>
    <name evidence="8" type="ORF">DPM12_12430</name>
</gene>
<organism evidence="8 9">
    <name type="scientific">Phytoactinopolyspora halophila</name>
    <dbReference type="NCBI Taxonomy" id="1981511"/>
    <lineage>
        <taxon>Bacteria</taxon>
        <taxon>Bacillati</taxon>
        <taxon>Actinomycetota</taxon>
        <taxon>Actinomycetes</taxon>
        <taxon>Jiangellales</taxon>
        <taxon>Jiangellaceae</taxon>
        <taxon>Phytoactinopolyspora</taxon>
    </lineage>
</organism>
<dbReference type="GO" id="GO:0005886">
    <property type="term" value="C:plasma membrane"/>
    <property type="evidence" value="ECO:0007669"/>
    <property type="project" value="UniProtKB-SubCell"/>
</dbReference>
<evidence type="ECO:0000256" key="1">
    <source>
        <dbReference type="ARBA" id="ARBA00004651"/>
    </source>
</evidence>
<feature type="transmembrane region" description="Helical" evidence="6">
    <location>
        <begin position="90"/>
        <end position="108"/>
    </location>
</feature>
<dbReference type="SUPFAM" id="SSF103473">
    <property type="entry name" value="MFS general substrate transporter"/>
    <property type="match status" value="1"/>
</dbReference>
<dbReference type="PANTHER" id="PTHR43124">
    <property type="entry name" value="PURINE EFFLUX PUMP PBUE"/>
    <property type="match status" value="1"/>
</dbReference>
<comment type="subcellular location">
    <subcellularLocation>
        <location evidence="1">Cell membrane</location>
        <topology evidence="1">Multi-pass membrane protein</topology>
    </subcellularLocation>
</comment>
<evidence type="ECO:0000313" key="8">
    <source>
        <dbReference type="EMBL" id="RAW13803.1"/>
    </source>
</evidence>
<keyword evidence="3 6" id="KW-0812">Transmembrane</keyword>
<feature type="transmembrane region" description="Helical" evidence="6">
    <location>
        <begin position="206"/>
        <end position="223"/>
    </location>
</feature>
<evidence type="ECO:0000256" key="2">
    <source>
        <dbReference type="ARBA" id="ARBA00022475"/>
    </source>
</evidence>
<feature type="transmembrane region" description="Helical" evidence="6">
    <location>
        <begin position="379"/>
        <end position="400"/>
    </location>
</feature>
<feature type="transmembrane region" description="Helical" evidence="6">
    <location>
        <begin position="120"/>
        <end position="141"/>
    </location>
</feature>
<evidence type="ECO:0000256" key="3">
    <source>
        <dbReference type="ARBA" id="ARBA00022692"/>
    </source>
</evidence>
<dbReference type="InterPro" id="IPR036259">
    <property type="entry name" value="MFS_trans_sf"/>
</dbReference>
<dbReference type="AlphaFoldDB" id="A0A329QNH6"/>
<feature type="transmembrane region" description="Helical" evidence="6">
    <location>
        <begin position="286"/>
        <end position="305"/>
    </location>
</feature>
<reference evidence="8 9" key="1">
    <citation type="submission" date="2018-06" db="EMBL/GenBank/DDBJ databases">
        <title>Phytoactinopolyspora halophila sp. nov., a novel halophilic actinomycete isolated from a saline soil in China.</title>
        <authorList>
            <person name="Tang S.-K."/>
        </authorList>
    </citation>
    <scope>NUCLEOTIDE SEQUENCE [LARGE SCALE GENOMIC DNA]</scope>
    <source>
        <strain evidence="8 9">YIM 96934</strain>
    </source>
</reference>
<dbReference type="InterPro" id="IPR050189">
    <property type="entry name" value="MFS_Efflux_Transporters"/>
</dbReference>
<name>A0A329QNH6_9ACTN</name>
<dbReference type="Gene3D" id="1.20.1250.20">
    <property type="entry name" value="MFS general substrate transporter like domains"/>
    <property type="match status" value="1"/>
</dbReference>
<dbReference type="GO" id="GO:0022857">
    <property type="term" value="F:transmembrane transporter activity"/>
    <property type="evidence" value="ECO:0007669"/>
    <property type="project" value="InterPro"/>
</dbReference>
<feature type="transmembrane region" description="Helical" evidence="6">
    <location>
        <begin position="55"/>
        <end position="78"/>
    </location>
</feature>
<keyword evidence="4 6" id="KW-1133">Transmembrane helix</keyword>
<dbReference type="InterPro" id="IPR011701">
    <property type="entry name" value="MFS"/>
</dbReference>
<evidence type="ECO:0000256" key="4">
    <source>
        <dbReference type="ARBA" id="ARBA00022989"/>
    </source>
</evidence>
<feature type="domain" description="Major facilitator superfamily (MFS) profile" evidence="7">
    <location>
        <begin position="54"/>
        <end position="431"/>
    </location>
</feature>
<evidence type="ECO:0000313" key="9">
    <source>
        <dbReference type="Proteomes" id="UP000250462"/>
    </source>
</evidence>
<evidence type="ECO:0000259" key="7">
    <source>
        <dbReference type="PROSITE" id="PS50850"/>
    </source>
</evidence>
<keyword evidence="2" id="KW-1003">Cell membrane</keyword>
<evidence type="ECO:0000256" key="6">
    <source>
        <dbReference type="SAM" id="Phobius"/>
    </source>
</evidence>
<feature type="transmembrane region" description="Helical" evidence="6">
    <location>
        <begin position="252"/>
        <end position="274"/>
    </location>
</feature>
<feature type="transmembrane region" description="Helical" evidence="6">
    <location>
        <begin position="406"/>
        <end position="426"/>
    </location>
</feature>
<dbReference type="InterPro" id="IPR020846">
    <property type="entry name" value="MFS_dom"/>
</dbReference>
<feature type="transmembrane region" description="Helical" evidence="6">
    <location>
        <begin position="343"/>
        <end position="367"/>
    </location>
</feature>
<dbReference type="Proteomes" id="UP000250462">
    <property type="component" value="Unassembled WGS sequence"/>
</dbReference>